<keyword evidence="7" id="KW-1185">Reference proteome</keyword>
<dbReference type="PANTHER" id="PTHR30055:SF238">
    <property type="entry name" value="MYCOFACTOCIN BIOSYNTHESIS TRANSCRIPTIONAL REGULATOR MFTR-RELATED"/>
    <property type="match status" value="1"/>
</dbReference>
<proteinExistence type="predicted"/>
<dbReference type="PRINTS" id="PR00455">
    <property type="entry name" value="HTHTETR"/>
</dbReference>
<feature type="DNA-binding region" description="H-T-H motif" evidence="4">
    <location>
        <begin position="36"/>
        <end position="55"/>
    </location>
</feature>
<dbReference type="InterPro" id="IPR023772">
    <property type="entry name" value="DNA-bd_HTH_TetR-type_CS"/>
</dbReference>
<evidence type="ECO:0000259" key="5">
    <source>
        <dbReference type="PROSITE" id="PS50977"/>
    </source>
</evidence>
<dbReference type="Gene3D" id="1.10.10.60">
    <property type="entry name" value="Homeodomain-like"/>
    <property type="match status" value="1"/>
</dbReference>
<evidence type="ECO:0000256" key="2">
    <source>
        <dbReference type="ARBA" id="ARBA00023125"/>
    </source>
</evidence>
<keyword evidence="1" id="KW-0805">Transcription regulation</keyword>
<dbReference type="InterPro" id="IPR050109">
    <property type="entry name" value="HTH-type_TetR-like_transc_reg"/>
</dbReference>
<dbReference type="EMBL" id="QNRE01000002">
    <property type="protein sequence ID" value="RBO94374.1"/>
    <property type="molecule type" value="Genomic_DNA"/>
</dbReference>
<dbReference type="OrthoDB" id="956698at2"/>
<evidence type="ECO:0000256" key="4">
    <source>
        <dbReference type="PROSITE-ProRule" id="PRU00335"/>
    </source>
</evidence>
<evidence type="ECO:0000313" key="7">
    <source>
        <dbReference type="Proteomes" id="UP000252586"/>
    </source>
</evidence>
<dbReference type="SUPFAM" id="SSF46689">
    <property type="entry name" value="Homeodomain-like"/>
    <property type="match status" value="1"/>
</dbReference>
<protein>
    <submittedName>
        <fullName evidence="6">TetR family transcriptional regulator</fullName>
    </submittedName>
</protein>
<organism evidence="6 7">
    <name type="scientific">Nocardia puris</name>
    <dbReference type="NCBI Taxonomy" id="208602"/>
    <lineage>
        <taxon>Bacteria</taxon>
        <taxon>Bacillati</taxon>
        <taxon>Actinomycetota</taxon>
        <taxon>Actinomycetes</taxon>
        <taxon>Mycobacteriales</taxon>
        <taxon>Nocardiaceae</taxon>
        <taxon>Nocardia</taxon>
    </lineage>
</organism>
<dbReference type="NCBIfam" id="TIGR03968">
    <property type="entry name" value="mycofact_TetR"/>
    <property type="match status" value="1"/>
</dbReference>
<dbReference type="InterPro" id="IPR009057">
    <property type="entry name" value="Homeodomain-like_sf"/>
</dbReference>
<dbReference type="GO" id="GO:0003700">
    <property type="term" value="F:DNA-binding transcription factor activity"/>
    <property type="evidence" value="ECO:0007669"/>
    <property type="project" value="TreeGrafter"/>
</dbReference>
<evidence type="ECO:0000313" key="6">
    <source>
        <dbReference type="EMBL" id="RBO94374.1"/>
    </source>
</evidence>
<reference evidence="6 7" key="1">
    <citation type="submission" date="2018-06" db="EMBL/GenBank/DDBJ databases">
        <title>Genomic Encyclopedia of Type Strains, Phase IV (KMG-IV): sequencing the most valuable type-strain genomes for metagenomic binning, comparative biology and taxonomic classification.</title>
        <authorList>
            <person name="Goeker M."/>
        </authorList>
    </citation>
    <scope>NUCLEOTIDE SEQUENCE [LARGE SCALE GENOMIC DNA]</scope>
    <source>
        <strain evidence="6 7">DSM 44599</strain>
    </source>
</reference>
<dbReference type="RefSeq" id="WP_067514281.1">
    <property type="nucleotide sequence ID" value="NZ_CP107943.1"/>
</dbReference>
<dbReference type="Proteomes" id="UP000252586">
    <property type="component" value="Unassembled WGS sequence"/>
</dbReference>
<dbReference type="STRING" id="1210090.GCA_001613185_06727"/>
<comment type="caution">
    <text evidence="6">The sequence shown here is derived from an EMBL/GenBank/DDBJ whole genome shotgun (WGS) entry which is preliminary data.</text>
</comment>
<evidence type="ECO:0000256" key="3">
    <source>
        <dbReference type="ARBA" id="ARBA00023163"/>
    </source>
</evidence>
<dbReference type="PANTHER" id="PTHR30055">
    <property type="entry name" value="HTH-TYPE TRANSCRIPTIONAL REGULATOR RUTR"/>
    <property type="match status" value="1"/>
</dbReference>
<dbReference type="Pfam" id="PF00440">
    <property type="entry name" value="TetR_N"/>
    <property type="match status" value="1"/>
</dbReference>
<keyword evidence="3" id="KW-0804">Transcription</keyword>
<dbReference type="InterPro" id="IPR001647">
    <property type="entry name" value="HTH_TetR"/>
</dbReference>
<evidence type="ECO:0000256" key="1">
    <source>
        <dbReference type="ARBA" id="ARBA00023015"/>
    </source>
</evidence>
<dbReference type="InterPro" id="IPR041347">
    <property type="entry name" value="MftR_C"/>
</dbReference>
<gene>
    <name evidence="6" type="ORF">DFR74_102797</name>
</gene>
<dbReference type="PROSITE" id="PS01081">
    <property type="entry name" value="HTH_TETR_1"/>
    <property type="match status" value="1"/>
</dbReference>
<dbReference type="Pfam" id="PF17754">
    <property type="entry name" value="TetR_C_14"/>
    <property type="match status" value="1"/>
</dbReference>
<dbReference type="PROSITE" id="PS50977">
    <property type="entry name" value="HTH_TETR_2"/>
    <property type="match status" value="1"/>
</dbReference>
<sequence length="216" mass="23548">MTTKGTGRGRPRGTSKRELELIAMRLFTERGFENTTVEDIAAAAGVSGRTFFRYFPGKGEVLWYQFDEEVRALRAAFDAVADDVPMMTAVRRVVVNANRYRAEDVPELRTRMGLVASVPALAASAGAHYDAWERAVSAFAARRLGQSPDDLVPMAVGRTALAAARAAFDAWLRGADADLTVYLDRALLALERGFAPETCIVHTDPQVSAAKTMGYD</sequence>
<accession>A0A366DYN5</accession>
<dbReference type="InterPro" id="IPR023851">
    <property type="entry name" value="Tscrpt_reg_TetR-type"/>
</dbReference>
<name>A0A366DYN5_9NOCA</name>
<dbReference type="AlphaFoldDB" id="A0A366DYN5"/>
<dbReference type="Gene3D" id="1.10.357.10">
    <property type="entry name" value="Tetracycline Repressor, domain 2"/>
    <property type="match status" value="1"/>
</dbReference>
<keyword evidence="2 4" id="KW-0238">DNA-binding</keyword>
<feature type="domain" description="HTH tetR-type" evidence="5">
    <location>
        <begin position="13"/>
        <end position="73"/>
    </location>
</feature>
<dbReference type="GO" id="GO:0000976">
    <property type="term" value="F:transcription cis-regulatory region binding"/>
    <property type="evidence" value="ECO:0007669"/>
    <property type="project" value="TreeGrafter"/>
</dbReference>